<keyword evidence="2" id="KW-1185">Reference proteome</keyword>
<evidence type="ECO:0000313" key="1">
    <source>
        <dbReference type="EMBL" id="CAH2062712.1"/>
    </source>
</evidence>
<dbReference type="EMBL" id="CAJVSB020000832">
    <property type="protein sequence ID" value="CAH2062712.1"/>
    <property type="molecule type" value="Genomic_DNA"/>
</dbReference>
<sequence length="108" mass="11949">MRLMKAVKSQMSEQYIQSVADLMATKGRPMYTTAGNFMVSDTSRLGFDGLDFGWGKPEYGGPAASVGLICFYGRYKDGSGADGRVVTLHLPRPAIEKFKRELDEITME</sequence>
<comment type="caution">
    <text evidence="1">The sequence shown here is derived from an EMBL/GenBank/DDBJ whole genome shotgun (WGS) entry which is preliminary data.</text>
</comment>
<evidence type="ECO:0000313" key="2">
    <source>
        <dbReference type="Proteomes" id="UP000836841"/>
    </source>
</evidence>
<dbReference type="Gene3D" id="3.30.559.10">
    <property type="entry name" value="Chloramphenicol acetyltransferase-like domain"/>
    <property type="match status" value="1"/>
</dbReference>
<organism evidence="1 2">
    <name type="scientific">Thlaspi arvense</name>
    <name type="common">Field penny-cress</name>
    <dbReference type="NCBI Taxonomy" id="13288"/>
    <lineage>
        <taxon>Eukaryota</taxon>
        <taxon>Viridiplantae</taxon>
        <taxon>Streptophyta</taxon>
        <taxon>Embryophyta</taxon>
        <taxon>Tracheophyta</taxon>
        <taxon>Spermatophyta</taxon>
        <taxon>Magnoliopsida</taxon>
        <taxon>eudicotyledons</taxon>
        <taxon>Gunneridae</taxon>
        <taxon>Pentapetalae</taxon>
        <taxon>rosids</taxon>
        <taxon>malvids</taxon>
        <taxon>Brassicales</taxon>
        <taxon>Brassicaceae</taxon>
        <taxon>Thlaspideae</taxon>
        <taxon>Thlaspi</taxon>
    </lineage>
</organism>
<dbReference type="Proteomes" id="UP000836841">
    <property type="component" value="Unassembled WGS sequence"/>
</dbReference>
<gene>
    <name evidence="1" type="ORF">TAV2_LOCUS15142</name>
</gene>
<dbReference type="InterPro" id="IPR023213">
    <property type="entry name" value="CAT-like_dom_sf"/>
</dbReference>
<dbReference type="AlphaFoldDB" id="A0AAU9SGS6"/>
<name>A0AAU9SGS6_THLAR</name>
<protein>
    <submittedName>
        <fullName evidence="1">Uncharacterized protein</fullName>
    </submittedName>
</protein>
<dbReference type="Pfam" id="PF02458">
    <property type="entry name" value="Transferase"/>
    <property type="match status" value="1"/>
</dbReference>
<accession>A0AAU9SGS6</accession>
<proteinExistence type="predicted"/>
<reference evidence="1 2" key="1">
    <citation type="submission" date="2022-03" db="EMBL/GenBank/DDBJ databases">
        <authorList>
            <person name="Nunn A."/>
            <person name="Chopra R."/>
            <person name="Nunn A."/>
            <person name="Contreras Garrido A."/>
        </authorList>
    </citation>
    <scope>NUCLEOTIDE SEQUENCE [LARGE SCALE GENOMIC DNA]</scope>
</reference>